<accession>A0A8T3VLD6</accession>
<protein>
    <submittedName>
        <fullName evidence="2">Ferredoxin</fullName>
    </submittedName>
</protein>
<dbReference type="InterPro" id="IPR017896">
    <property type="entry name" value="4Fe4S_Fe-S-bd"/>
</dbReference>
<dbReference type="EMBL" id="SUTF01000003">
    <property type="protein sequence ID" value="MBE6510201.1"/>
    <property type="molecule type" value="Genomic_DNA"/>
</dbReference>
<comment type="caution">
    <text evidence="2">The sequence shown here is derived from an EMBL/GenBank/DDBJ whole genome shotgun (WGS) entry which is preliminary data.</text>
</comment>
<dbReference type="PROSITE" id="PS51379">
    <property type="entry name" value="4FE4S_FER_2"/>
    <property type="match status" value="2"/>
</dbReference>
<organism evidence="2 3">
    <name type="scientific">Methanobrevibacter millerae</name>
    <dbReference type="NCBI Taxonomy" id="230361"/>
    <lineage>
        <taxon>Archaea</taxon>
        <taxon>Methanobacteriati</taxon>
        <taxon>Methanobacteriota</taxon>
        <taxon>Methanomada group</taxon>
        <taxon>Methanobacteria</taxon>
        <taxon>Methanobacteriales</taxon>
        <taxon>Methanobacteriaceae</taxon>
        <taxon>Methanobrevibacter</taxon>
    </lineage>
</organism>
<gene>
    <name evidence="2" type="ORF">E7Z74_02890</name>
</gene>
<dbReference type="Gene3D" id="3.30.70.20">
    <property type="match status" value="1"/>
</dbReference>
<reference evidence="2" key="1">
    <citation type="submission" date="2019-04" db="EMBL/GenBank/DDBJ databases">
        <title>Evolution of Biomass-Degrading Anaerobic Consortia Revealed by Metagenomics.</title>
        <authorList>
            <person name="Peng X."/>
        </authorList>
    </citation>
    <scope>NUCLEOTIDE SEQUENCE</scope>
    <source>
        <strain evidence="2">SIG13</strain>
    </source>
</reference>
<evidence type="ECO:0000259" key="1">
    <source>
        <dbReference type="PROSITE" id="PS51379"/>
    </source>
</evidence>
<dbReference type="Proteomes" id="UP000713479">
    <property type="component" value="Unassembled WGS sequence"/>
</dbReference>
<sequence length="58" mass="6363">MDIDNDNCKGADCEKCVIACPNKVLVKDGDLTVVRNPITCKYCRVCEAICPNDCINVN</sequence>
<dbReference type="SUPFAM" id="SSF54862">
    <property type="entry name" value="4Fe-4S ferredoxins"/>
    <property type="match status" value="1"/>
</dbReference>
<evidence type="ECO:0000313" key="3">
    <source>
        <dbReference type="Proteomes" id="UP000713479"/>
    </source>
</evidence>
<dbReference type="InterPro" id="IPR017900">
    <property type="entry name" value="4Fe4S_Fe_S_CS"/>
</dbReference>
<proteinExistence type="predicted"/>
<name>A0A8T3VLD6_9EURY</name>
<evidence type="ECO:0000313" key="2">
    <source>
        <dbReference type="EMBL" id="MBE6510201.1"/>
    </source>
</evidence>
<dbReference type="GO" id="GO:0016491">
    <property type="term" value="F:oxidoreductase activity"/>
    <property type="evidence" value="ECO:0007669"/>
    <property type="project" value="UniProtKB-ARBA"/>
</dbReference>
<feature type="domain" description="4Fe-4S ferredoxin-type" evidence="1">
    <location>
        <begin position="31"/>
        <end position="58"/>
    </location>
</feature>
<dbReference type="PROSITE" id="PS00198">
    <property type="entry name" value="4FE4S_FER_1"/>
    <property type="match status" value="1"/>
</dbReference>
<feature type="domain" description="4Fe-4S ferredoxin-type" evidence="1">
    <location>
        <begin position="1"/>
        <end position="30"/>
    </location>
</feature>
<dbReference type="AlphaFoldDB" id="A0A8T3VLD6"/>